<evidence type="ECO:0000256" key="1">
    <source>
        <dbReference type="ARBA" id="ARBA00010990"/>
    </source>
</evidence>
<dbReference type="Pfam" id="PF01648">
    <property type="entry name" value="ACPS"/>
    <property type="match status" value="1"/>
</dbReference>
<evidence type="ECO:0000259" key="4">
    <source>
        <dbReference type="Pfam" id="PF22624"/>
    </source>
</evidence>
<evidence type="ECO:0000259" key="3">
    <source>
        <dbReference type="Pfam" id="PF01648"/>
    </source>
</evidence>
<comment type="similarity">
    <text evidence="1">Belongs to the P-Pant transferase superfamily. Gsp/Sfp/HetI/AcpT family.</text>
</comment>
<dbReference type="Gene3D" id="3.90.470.20">
    <property type="entry name" value="4'-phosphopantetheinyl transferase domain"/>
    <property type="match status" value="1"/>
</dbReference>
<accession>A0ABN6H598</accession>
<dbReference type="EMBL" id="AP024702">
    <property type="protein sequence ID" value="BCX47078.1"/>
    <property type="molecule type" value="Genomic_DNA"/>
</dbReference>
<dbReference type="InterPro" id="IPR050559">
    <property type="entry name" value="P-Pant_transferase_sf"/>
</dbReference>
<sequence>MSRVILHLIEPDTEDSTVADAILSTEERERAARFVFDSDRTRWTAIRAAARRILASYLDTDPASIEWKAGEGGKPYIPSEEFEFNLSHSGELAALAVSTAGPVGIDLEPVSRAIQLPECEESFCHPLELSDLPKEPSLRALALLELWTAKEALLKAHGSGLAFPPTSLRIEGTRGIADLPGLDQFHLLRPLRKSRPEFSIAVAVPLRINEIDLA</sequence>
<dbReference type="PANTHER" id="PTHR12215:SF10">
    <property type="entry name" value="L-AMINOADIPATE-SEMIALDEHYDE DEHYDROGENASE-PHOSPHOPANTETHEINYL TRANSFERASE"/>
    <property type="match status" value="1"/>
</dbReference>
<gene>
    <name evidence="5" type="ORF">HAHE_09860</name>
</gene>
<dbReference type="SUPFAM" id="SSF56214">
    <property type="entry name" value="4'-phosphopantetheinyl transferase"/>
    <property type="match status" value="2"/>
</dbReference>
<dbReference type="GO" id="GO:0016740">
    <property type="term" value="F:transferase activity"/>
    <property type="evidence" value="ECO:0007669"/>
    <property type="project" value="UniProtKB-KW"/>
</dbReference>
<dbReference type="PANTHER" id="PTHR12215">
    <property type="entry name" value="PHOSPHOPANTETHEINE TRANSFERASE"/>
    <property type="match status" value="1"/>
</dbReference>
<dbReference type="InterPro" id="IPR008278">
    <property type="entry name" value="4-PPantetheinyl_Trfase_dom"/>
</dbReference>
<dbReference type="InterPro" id="IPR055066">
    <property type="entry name" value="AASDHPPT_N"/>
</dbReference>
<evidence type="ECO:0000256" key="2">
    <source>
        <dbReference type="ARBA" id="ARBA00022679"/>
    </source>
</evidence>
<dbReference type="Pfam" id="PF22624">
    <property type="entry name" value="AASDHPPT_N"/>
    <property type="match status" value="1"/>
</dbReference>
<dbReference type="RefSeq" id="WP_338689091.1">
    <property type="nucleotide sequence ID" value="NZ_AP024702.1"/>
</dbReference>
<name>A0ABN6H598_9BACT</name>
<feature type="domain" description="4'-phosphopantetheinyl transferase" evidence="3">
    <location>
        <begin position="102"/>
        <end position="173"/>
    </location>
</feature>
<protein>
    <submittedName>
        <fullName evidence="5">4-phosphopantetheinyl transferase protein</fullName>
    </submittedName>
</protein>
<dbReference type="InterPro" id="IPR037143">
    <property type="entry name" value="4-PPantetheinyl_Trfase_dom_sf"/>
</dbReference>
<keyword evidence="6" id="KW-1185">Reference proteome</keyword>
<organism evidence="5 6">
    <name type="scientific">Haloferula helveola</name>
    <dbReference type="NCBI Taxonomy" id="490095"/>
    <lineage>
        <taxon>Bacteria</taxon>
        <taxon>Pseudomonadati</taxon>
        <taxon>Verrucomicrobiota</taxon>
        <taxon>Verrucomicrobiia</taxon>
        <taxon>Verrucomicrobiales</taxon>
        <taxon>Verrucomicrobiaceae</taxon>
        <taxon>Haloferula</taxon>
    </lineage>
</organism>
<reference evidence="5 6" key="1">
    <citation type="submission" date="2021-06" db="EMBL/GenBank/DDBJ databases">
        <title>Complete genome of Haloferula helveola possessing various polysaccharide degrading enzymes.</title>
        <authorList>
            <person name="Takami H."/>
            <person name="Huang C."/>
            <person name="Hamasaki K."/>
        </authorList>
    </citation>
    <scope>NUCLEOTIDE SEQUENCE [LARGE SCALE GENOMIC DNA]</scope>
    <source>
        <strain evidence="5 6">CN-1</strain>
    </source>
</reference>
<dbReference type="Proteomes" id="UP001374893">
    <property type="component" value="Chromosome"/>
</dbReference>
<evidence type="ECO:0000313" key="6">
    <source>
        <dbReference type="Proteomes" id="UP001374893"/>
    </source>
</evidence>
<feature type="domain" description="4'-phosphopantetheinyl transferase N-terminal" evidence="4">
    <location>
        <begin position="11"/>
        <end position="98"/>
    </location>
</feature>
<keyword evidence="2 5" id="KW-0808">Transferase</keyword>
<proteinExistence type="inferred from homology"/>
<evidence type="ECO:0000313" key="5">
    <source>
        <dbReference type="EMBL" id="BCX47078.1"/>
    </source>
</evidence>